<evidence type="ECO:0000313" key="1">
    <source>
        <dbReference type="EMBL" id="RUR76986.1"/>
    </source>
</evidence>
<dbReference type="RefSeq" id="WP_016879438.1">
    <property type="nucleotide sequence ID" value="NZ_AJLN01000059.1"/>
</dbReference>
<sequence length="78" mass="8691">MPKKVVQLETARRSDRLFYVWFDGEYQAIDVTGKSKTDAIALLPSPTPNFVQQVARNKDDAIAIVKDTQAQDLLASPV</sequence>
<evidence type="ECO:0000313" key="2">
    <source>
        <dbReference type="Proteomes" id="UP000268857"/>
    </source>
</evidence>
<dbReference type="STRING" id="211165.GCA_000317285_01786"/>
<keyword evidence="2" id="KW-1185">Reference proteome</keyword>
<name>A0A433N656_CHLFR</name>
<accession>A0A433N656</accession>
<protein>
    <submittedName>
        <fullName evidence="1">Uncharacterized protein</fullName>
    </submittedName>
</protein>
<proteinExistence type="predicted"/>
<gene>
    <name evidence="1" type="ORF">PCC6912_39450</name>
</gene>
<organism evidence="1 2">
    <name type="scientific">Chlorogloeopsis fritschii PCC 6912</name>
    <dbReference type="NCBI Taxonomy" id="211165"/>
    <lineage>
        <taxon>Bacteria</taxon>
        <taxon>Bacillati</taxon>
        <taxon>Cyanobacteriota</taxon>
        <taxon>Cyanophyceae</taxon>
        <taxon>Nostocales</taxon>
        <taxon>Chlorogloeopsidaceae</taxon>
        <taxon>Chlorogloeopsis</taxon>
    </lineage>
</organism>
<dbReference type="EMBL" id="RSCJ01000018">
    <property type="protein sequence ID" value="RUR76986.1"/>
    <property type="molecule type" value="Genomic_DNA"/>
</dbReference>
<dbReference type="AlphaFoldDB" id="A0A433N656"/>
<dbReference type="Proteomes" id="UP000268857">
    <property type="component" value="Unassembled WGS sequence"/>
</dbReference>
<comment type="caution">
    <text evidence="1">The sequence shown here is derived from an EMBL/GenBank/DDBJ whole genome shotgun (WGS) entry which is preliminary data.</text>
</comment>
<reference evidence="1 2" key="1">
    <citation type="journal article" date="2019" name="Genome Biol. Evol.">
        <title>Day and night: Metabolic profiles and evolutionary relationships of six axenic non-marine cyanobacteria.</title>
        <authorList>
            <person name="Will S.E."/>
            <person name="Henke P."/>
            <person name="Boedeker C."/>
            <person name="Huang S."/>
            <person name="Brinkmann H."/>
            <person name="Rohde M."/>
            <person name="Jarek M."/>
            <person name="Friedl T."/>
            <person name="Seufert S."/>
            <person name="Schumacher M."/>
            <person name="Overmann J."/>
            <person name="Neumann-Schaal M."/>
            <person name="Petersen J."/>
        </authorList>
    </citation>
    <scope>NUCLEOTIDE SEQUENCE [LARGE SCALE GENOMIC DNA]</scope>
    <source>
        <strain evidence="1 2">PCC 6912</strain>
    </source>
</reference>